<gene>
    <name evidence="3" type="ORF">ACFPUZ_07410</name>
</gene>
<evidence type="ECO:0008006" key="5">
    <source>
        <dbReference type="Google" id="ProtNLM"/>
    </source>
</evidence>
<keyword evidence="2" id="KW-0812">Transmembrane</keyword>
<keyword evidence="2" id="KW-0472">Membrane</keyword>
<comment type="caution">
    <text evidence="3">The sequence shown here is derived from an EMBL/GenBank/DDBJ whole genome shotgun (WGS) entry which is preliminary data.</text>
</comment>
<proteinExistence type="predicted"/>
<dbReference type="RefSeq" id="WP_377001173.1">
    <property type="nucleotide sequence ID" value="NZ_JBHSQE010000004.1"/>
</dbReference>
<protein>
    <recommendedName>
        <fullName evidence="5">Serine/threonine protein kinase</fullName>
    </recommendedName>
</protein>
<reference evidence="4" key="1">
    <citation type="journal article" date="2019" name="Int. J. Syst. Evol. Microbiol.">
        <title>The Global Catalogue of Microorganisms (GCM) 10K type strain sequencing project: providing services to taxonomists for standard genome sequencing and annotation.</title>
        <authorList>
            <consortium name="The Broad Institute Genomics Platform"/>
            <consortium name="The Broad Institute Genome Sequencing Center for Infectious Disease"/>
            <person name="Wu L."/>
            <person name="Ma J."/>
        </authorList>
    </citation>
    <scope>NUCLEOTIDE SEQUENCE [LARGE SCALE GENOMIC DNA]</scope>
    <source>
        <strain evidence="4">CCUG 51943</strain>
    </source>
</reference>
<accession>A0ABW1QB45</accession>
<evidence type="ECO:0000256" key="2">
    <source>
        <dbReference type="SAM" id="Phobius"/>
    </source>
</evidence>
<name>A0ABW1QB45_9CORY</name>
<feature type="compositionally biased region" description="Low complexity" evidence="1">
    <location>
        <begin position="80"/>
        <end position="99"/>
    </location>
</feature>
<dbReference type="Proteomes" id="UP001596244">
    <property type="component" value="Unassembled WGS sequence"/>
</dbReference>
<sequence length="190" mass="20579">MNRQDPETSVFPAQEYRRPRERSGLALVLLALLLLGTVVLGVWIYHTFLRADEAPVTPPPPPQTTVVTVTPTPSTPPPTTTVTSTTQTTPTTSTTEPPTFRAPDYAVQCAANVTWRIFRATDQTSCGFAENVAVAMRPHAGSTTAHELTVHSPVTGQNYRMTCVPEGDSSFTCRGGDNAVVVLEAREIRD</sequence>
<evidence type="ECO:0000256" key="1">
    <source>
        <dbReference type="SAM" id="MobiDB-lite"/>
    </source>
</evidence>
<dbReference type="EMBL" id="JBHSQE010000004">
    <property type="protein sequence ID" value="MFC6146629.1"/>
    <property type="molecule type" value="Genomic_DNA"/>
</dbReference>
<keyword evidence="2" id="KW-1133">Transmembrane helix</keyword>
<organism evidence="3 4">
    <name type="scientific">Corynebacterium nasicanis</name>
    <dbReference type="NCBI Taxonomy" id="1448267"/>
    <lineage>
        <taxon>Bacteria</taxon>
        <taxon>Bacillati</taxon>
        <taxon>Actinomycetota</taxon>
        <taxon>Actinomycetes</taxon>
        <taxon>Mycobacteriales</taxon>
        <taxon>Corynebacteriaceae</taxon>
        <taxon>Corynebacterium</taxon>
    </lineage>
</organism>
<feature type="region of interest" description="Disordered" evidence="1">
    <location>
        <begin position="53"/>
        <end position="99"/>
    </location>
</feature>
<feature type="transmembrane region" description="Helical" evidence="2">
    <location>
        <begin position="24"/>
        <end position="45"/>
    </location>
</feature>
<keyword evidence="4" id="KW-1185">Reference proteome</keyword>
<evidence type="ECO:0000313" key="3">
    <source>
        <dbReference type="EMBL" id="MFC6146629.1"/>
    </source>
</evidence>
<evidence type="ECO:0000313" key="4">
    <source>
        <dbReference type="Proteomes" id="UP001596244"/>
    </source>
</evidence>